<dbReference type="EMBL" id="VYZN01000072">
    <property type="protein sequence ID" value="KAE9524103.1"/>
    <property type="molecule type" value="Genomic_DNA"/>
</dbReference>
<dbReference type="OrthoDB" id="6597828at2759"/>
<protein>
    <submittedName>
        <fullName evidence="1">Uncharacterized protein</fullName>
    </submittedName>
</protein>
<keyword evidence="2" id="KW-1185">Reference proteome</keyword>
<comment type="caution">
    <text evidence="1">The sequence shown here is derived from an EMBL/GenBank/DDBJ whole genome shotgun (WGS) entry which is preliminary data.</text>
</comment>
<reference evidence="1 2" key="1">
    <citation type="submission" date="2019-08" db="EMBL/GenBank/DDBJ databases">
        <title>The genome of the soybean aphid Biotype 1, its phylome, world population structure and adaptation to the North American continent.</title>
        <authorList>
            <person name="Giordano R."/>
            <person name="Donthu R.K."/>
            <person name="Hernandez A.G."/>
            <person name="Wright C.L."/>
            <person name="Zimin A.V."/>
        </authorList>
    </citation>
    <scope>NUCLEOTIDE SEQUENCE [LARGE SCALE GENOMIC DNA]</scope>
    <source>
        <tissue evidence="1">Whole aphids</tissue>
    </source>
</reference>
<sequence length="192" mass="21616">MIAMNVIKRKISMCVKIVADNDSRDDSDAQRFTLIHIQITMAKRITDFFGVSSKKNKNLLIQNLDDSVDCSSPTLSFSFTTTEIPLNVSNSTSINSEWYKGSKLDANWLTQTFDFLKKVKLGKRSGIQYVLCFNQISEAKKLSRNGQVPITDGVRCNGKKELLRIIDHLNTDAHNAACCAEQTQTLWMSQSN</sequence>
<evidence type="ECO:0000313" key="2">
    <source>
        <dbReference type="Proteomes" id="UP000475862"/>
    </source>
</evidence>
<dbReference type="Proteomes" id="UP000475862">
    <property type="component" value="Unassembled WGS sequence"/>
</dbReference>
<dbReference type="AlphaFoldDB" id="A0A6G0T0E7"/>
<evidence type="ECO:0000313" key="1">
    <source>
        <dbReference type="EMBL" id="KAE9524103.1"/>
    </source>
</evidence>
<proteinExistence type="predicted"/>
<name>A0A6G0T0E7_APHGL</name>
<accession>A0A6G0T0E7</accession>
<gene>
    <name evidence="1" type="ORF">AGLY_015468</name>
</gene>
<organism evidence="1 2">
    <name type="scientific">Aphis glycines</name>
    <name type="common">Soybean aphid</name>
    <dbReference type="NCBI Taxonomy" id="307491"/>
    <lineage>
        <taxon>Eukaryota</taxon>
        <taxon>Metazoa</taxon>
        <taxon>Ecdysozoa</taxon>
        <taxon>Arthropoda</taxon>
        <taxon>Hexapoda</taxon>
        <taxon>Insecta</taxon>
        <taxon>Pterygota</taxon>
        <taxon>Neoptera</taxon>
        <taxon>Paraneoptera</taxon>
        <taxon>Hemiptera</taxon>
        <taxon>Sternorrhyncha</taxon>
        <taxon>Aphidomorpha</taxon>
        <taxon>Aphidoidea</taxon>
        <taxon>Aphididae</taxon>
        <taxon>Aphidini</taxon>
        <taxon>Aphis</taxon>
        <taxon>Aphis</taxon>
    </lineage>
</organism>